<feature type="compositionally biased region" description="Low complexity" evidence="2">
    <location>
        <begin position="1"/>
        <end position="16"/>
    </location>
</feature>
<dbReference type="STRING" id="675120.N1PYZ9"/>
<feature type="compositionally biased region" description="Low complexity" evidence="2">
    <location>
        <begin position="33"/>
        <end position="50"/>
    </location>
</feature>
<evidence type="ECO:0008006" key="5">
    <source>
        <dbReference type="Google" id="ProtNLM"/>
    </source>
</evidence>
<evidence type="ECO:0000256" key="2">
    <source>
        <dbReference type="SAM" id="MobiDB-lite"/>
    </source>
</evidence>
<feature type="region of interest" description="Disordered" evidence="2">
    <location>
        <begin position="459"/>
        <end position="494"/>
    </location>
</feature>
<name>N1PYZ9_DOTSN</name>
<protein>
    <recommendedName>
        <fullName evidence="5">Autophagy-related protein 28</fullName>
    </recommendedName>
</protein>
<organism evidence="3 4">
    <name type="scientific">Dothistroma septosporum (strain NZE10 / CBS 128990)</name>
    <name type="common">Red band needle blight fungus</name>
    <name type="synonym">Mycosphaerella pini</name>
    <dbReference type="NCBI Taxonomy" id="675120"/>
    <lineage>
        <taxon>Eukaryota</taxon>
        <taxon>Fungi</taxon>
        <taxon>Dikarya</taxon>
        <taxon>Ascomycota</taxon>
        <taxon>Pezizomycotina</taxon>
        <taxon>Dothideomycetes</taxon>
        <taxon>Dothideomycetidae</taxon>
        <taxon>Mycosphaerellales</taxon>
        <taxon>Mycosphaerellaceae</taxon>
        <taxon>Dothistroma</taxon>
    </lineage>
</organism>
<feature type="coiled-coil region" evidence="1">
    <location>
        <begin position="158"/>
        <end position="225"/>
    </location>
</feature>
<dbReference type="OMA" id="HWNLLIC"/>
<keyword evidence="1" id="KW-0175">Coiled coil</keyword>
<dbReference type="OrthoDB" id="5342758at2759"/>
<dbReference type="HOGENOM" id="CLU_015530_0_0_1"/>
<reference evidence="4" key="1">
    <citation type="journal article" date="2012" name="PLoS Genet.">
        <title>The genomes of the fungal plant pathogens Cladosporium fulvum and Dothistroma septosporum reveal adaptation to different hosts and lifestyles but also signatures of common ancestry.</title>
        <authorList>
            <person name="de Wit P.J.G.M."/>
            <person name="van der Burgt A."/>
            <person name="Oekmen B."/>
            <person name="Stergiopoulos I."/>
            <person name="Abd-Elsalam K.A."/>
            <person name="Aerts A.L."/>
            <person name="Bahkali A.H."/>
            <person name="Beenen H.G."/>
            <person name="Chettri P."/>
            <person name="Cox M.P."/>
            <person name="Datema E."/>
            <person name="de Vries R.P."/>
            <person name="Dhillon B."/>
            <person name="Ganley A.R."/>
            <person name="Griffiths S.A."/>
            <person name="Guo Y."/>
            <person name="Hamelin R.C."/>
            <person name="Henrissat B."/>
            <person name="Kabir M.S."/>
            <person name="Jashni M.K."/>
            <person name="Kema G."/>
            <person name="Klaubauf S."/>
            <person name="Lapidus A."/>
            <person name="Levasseur A."/>
            <person name="Lindquist E."/>
            <person name="Mehrabi R."/>
            <person name="Ohm R.A."/>
            <person name="Owen T.J."/>
            <person name="Salamov A."/>
            <person name="Schwelm A."/>
            <person name="Schijlen E."/>
            <person name="Sun H."/>
            <person name="van den Burg H.A."/>
            <person name="van Ham R.C.H.J."/>
            <person name="Zhang S."/>
            <person name="Goodwin S.B."/>
            <person name="Grigoriev I.V."/>
            <person name="Collemare J."/>
            <person name="Bradshaw R.E."/>
        </authorList>
    </citation>
    <scope>NUCLEOTIDE SEQUENCE [LARGE SCALE GENOMIC DNA]</scope>
    <source>
        <strain evidence="4">NZE10 / CBS 128990</strain>
    </source>
</reference>
<dbReference type="EMBL" id="KB446535">
    <property type="protein sequence ID" value="EME48751.1"/>
    <property type="molecule type" value="Genomic_DNA"/>
</dbReference>
<evidence type="ECO:0000313" key="4">
    <source>
        <dbReference type="Proteomes" id="UP000016933"/>
    </source>
</evidence>
<reference evidence="3 4" key="2">
    <citation type="journal article" date="2012" name="PLoS Pathog.">
        <title>Diverse lifestyles and strategies of plant pathogenesis encoded in the genomes of eighteen Dothideomycetes fungi.</title>
        <authorList>
            <person name="Ohm R.A."/>
            <person name="Feau N."/>
            <person name="Henrissat B."/>
            <person name="Schoch C.L."/>
            <person name="Horwitz B.A."/>
            <person name="Barry K.W."/>
            <person name="Condon B.J."/>
            <person name="Copeland A.C."/>
            <person name="Dhillon B."/>
            <person name="Glaser F."/>
            <person name="Hesse C.N."/>
            <person name="Kosti I."/>
            <person name="LaButti K."/>
            <person name="Lindquist E.A."/>
            <person name="Lucas S."/>
            <person name="Salamov A.A."/>
            <person name="Bradshaw R.E."/>
            <person name="Ciuffetti L."/>
            <person name="Hamelin R.C."/>
            <person name="Kema G.H.J."/>
            <person name="Lawrence C."/>
            <person name="Scott J.A."/>
            <person name="Spatafora J.W."/>
            <person name="Turgeon B.G."/>
            <person name="de Wit P.J.G.M."/>
            <person name="Zhong S."/>
            <person name="Goodwin S.B."/>
            <person name="Grigoriev I.V."/>
        </authorList>
    </citation>
    <scope>NUCLEOTIDE SEQUENCE [LARGE SCALE GENOMIC DNA]</scope>
    <source>
        <strain evidence="4">NZE10 / CBS 128990</strain>
    </source>
</reference>
<feature type="region of interest" description="Disordered" evidence="2">
    <location>
        <begin position="345"/>
        <end position="371"/>
    </location>
</feature>
<dbReference type="eggNOG" id="ENOG502SANW">
    <property type="taxonomic scope" value="Eukaryota"/>
</dbReference>
<dbReference type="Proteomes" id="UP000016933">
    <property type="component" value="Unassembled WGS sequence"/>
</dbReference>
<feature type="compositionally biased region" description="Acidic residues" evidence="2">
    <location>
        <begin position="472"/>
        <end position="483"/>
    </location>
</feature>
<accession>N1PYZ9</accession>
<gene>
    <name evidence="3" type="ORF">DOTSEDRAFT_67703</name>
</gene>
<evidence type="ECO:0000313" key="3">
    <source>
        <dbReference type="EMBL" id="EME48751.1"/>
    </source>
</evidence>
<feature type="compositionally biased region" description="Polar residues" evidence="2">
    <location>
        <begin position="104"/>
        <end position="116"/>
    </location>
</feature>
<proteinExistence type="predicted"/>
<feature type="region of interest" description="Disordered" evidence="2">
    <location>
        <begin position="1"/>
        <end position="70"/>
    </location>
</feature>
<feature type="compositionally biased region" description="Basic and acidic residues" evidence="2">
    <location>
        <begin position="61"/>
        <end position="70"/>
    </location>
</feature>
<dbReference type="AlphaFoldDB" id="N1PYZ9"/>
<feature type="compositionally biased region" description="Basic residues" evidence="2">
    <location>
        <begin position="119"/>
        <end position="128"/>
    </location>
</feature>
<feature type="region of interest" description="Disordered" evidence="2">
    <location>
        <begin position="93"/>
        <end position="134"/>
    </location>
</feature>
<sequence length="494" mass="55194">MNMLSSDSWYAQASSSKVRLSNSSHELPRRRSPSPSASIIPPPIVQSVAQLPRAASAQSTRSERPSLFEDRQQELEADIQFLLDAQAEGLIRGLEGGAPDDRSSTGSTTPTAQSVRSAVARRTRKPARRQPGLRSARKGIYHAISALSALKNDEIQDVDAQLQEHQDTLAQIDDWEDKRNGLKEASESTNCGGDTVRMQRLQQEADNLQAAINTIELQLMDMKSRHRSLLKQAGAVENSIQAKMASYSSSLHLLEEEVQAFLNVKPDSREPRLNPADGGQSMWQLPTKRRNLDMAKQYWTEQRKSTLDARRQHEQEKKALVEGARLWKETVTEVTDLERQLRAEMSSFRPVSPESPSAWDDAPLSEPTDHSEQLKETLSKMQSVVLSIEAKLQRAEDSRWTLLMAAIGAELDALKRGKEILTSVLGVTEPDLIEDNGHDAQKNSPGQELRALDKSFETAQIAGQESPQHKEEDDDNDHDEPDPELLFSRQDMDT</sequence>
<keyword evidence="4" id="KW-1185">Reference proteome</keyword>
<evidence type="ECO:0000256" key="1">
    <source>
        <dbReference type="SAM" id="Coils"/>
    </source>
</evidence>